<accession>A0AAV2RKI6</accession>
<keyword evidence="2" id="KW-1185">Reference proteome</keyword>
<dbReference type="Proteomes" id="UP001497623">
    <property type="component" value="Unassembled WGS sequence"/>
</dbReference>
<proteinExistence type="predicted"/>
<evidence type="ECO:0000313" key="1">
    <source>
        <dbReference type="EMBL" id="CAL4125775.1"/>
    </source>
</evidence>
<dbReference type="AlphaFoldDB" id="A0AAV2RKI6"/>
<comment type="caution">
    <text evidence="1">The sequence shown here is derived from an EMBL/GenBank/DDBJ whole genome shotgun (WGS) entry which is preliminary data.</text>
</comment>
<gene>
    <name evidence="1" type="ORF">MNOR_LOCUS25305</name>
</gene>
<protein>
    <submittedName>
        <fullName evidence="1">Uncharacterized protein</fullName>
    </submittedName>
</protein>
<feature type="non-terminal residue" evidence="1">
    <location>
        <position position="1"/>
    </location>
</feature>
<reference evidence="1 2" key="1">
    <citation type="submission" date="2024-05" db="EMBL/GenBank/DDBJ databases">
        <authorList>
            <person name="Wallberg A."/>
        </authorList>
    </citation>
    <scope>NUCLEOTIDE SEQUENCE [LARGE SCALE GENOMIC DNA]</scope>
</reference>
<evidence type="ECO:0000313" key="2">
    <source>
        <dbReference type="Proteomes" id="UP001497623"/>
    </source>
</evidence>
<name>A0AAV2RKI6_MEGNR</name>
<organism evidence="1 2">
    <name type="scientific">Meganyctiphanes norvegica</name>
    <name type="common">Northern krill</name>
    <name type="synonym">Thysanopoda norvegica</name>
    <dbReference type="NCBI Taxonomy" id="48144"/>
    <lineage>
        <taxon>Eukaryota</taxon>
        <taxon>Metazoa</taxon>
        <taxon>Ecdysozoa</taxon>
        <taxon>Arthropoda</taxon>
        <taxon>Crustacea</taxon>
        <taxon>Multicrustacea</taxon>
        <taxon>Malacostraca</taxon>
        <taxon>Eumalacostraca</taxon>
        <taxon>Eucarida</taxon>
        <taxon>Euphausiacea</taxon>
        <taxon>Euphausiidae</taxon>
        <taxon>Meganyctiphanes</taxon>
    </lineage>
</organism>
<dbReference type="EMBL" id="CAXKWB010024023">
    <property type="protein sequence ID" value="CAL4125775.1"/>
    <property type="molecule type" value="Genomic_DNA"/>
</dbReference>
<sequence length="111" mass="12950">QLTRSSVLYSSVGWECRDRTSSDFYPFFGQSRPQYPIKYCDNQLKVYYSATELNDPTDLNEASHIMDDVVLMDHQEITMEEVNGKNGKKEMSGRRKLLLLRLQERASFSLM</sequence>